<sequence>PEPTGVDEIKQEDEAVKREICSCEGENENFINRKHFPTTMMLSIIRNIIKYVQWECKNCKKNNINKTTTYRCLACADAPGLCIDCFIPWHVSEKNFRTN</sequence>
<name>A0A8S9WXE2_APOLU</name>
<evidence type="ECO:0000313" key="3">
    <source>
        <dbReference type="Proteomes" id="UP000466442"/>
    </source>
</evidence>
<protein>
    <recommendedName>
        <fullName evidence="1">PiggyBac transposable element-derived protein 4 C-terminal zinc-finger domain-containing protein</fullName>
    </recommendedName>
</protein>
<evidence type="ECO:0000313" key="2">
    <source>
        <dbReference type="EMBL" id="KAF6201353.1"/>
    </source>
</evidence>
<dbReference type="Proteomes" id="UP000466442">
    <property type="component" value="Unassembled WGS sequence"/>
</dbReference>
<feature type="domain" description="PiggyBac transposable element-derived protein 4 C-terminal zinc-finger" evidence="1">
    <location>
        <begin position="49"/>
        <end position="90"/>
    </location>
</feature>
<reference evidence="2" key="1">
    <citation type="journal article" date="2021" name="Mol. Ecol. Resour.">
        <title>Apolygus lucorum genome provides insights into omnivorousness and mesophyll feeding.</title>
        <authorList>
            <person name="Liu Y."/>
            <person name="Liu H."/>
            <person name="Wang H."/>
            <person name="Huang T."/>
            <person name="Liu B."/>
            <person name="Yang B."/>
            <person name="Yin L."/>
            <person name="Li B."/>
            <person name="Zhang Y."/>
            <person name="Zhang S."/>
            <person name="Jiang F."/>
            <person name="Zhang X."/>
            <person name="Ren Y."/>
            <person name="Wang B."/>
            <person name="Wang S."/>
            <person name="Lu Y."/>
            <person name="Wu K."/>
            <person name="Fan W."/>
            <person name="Wang G."/>
        </authorList>
    </citation>
    <scope>NUCLEOTIDE SEQUENCE</scope>
    <source>
        <strain evidence="2">12Hb</strain>
    </source>
</reference>
<evidence type="ECO:0000259" key="1">
    <source>
        <dbReference type="Pfam" id="PF13842"/>
    </source>
</evidence>
<dbReference type="AlphaFoldDB" id="A0A8S9WXE2"/>
<organism evidence="2 3">
    <name type="scientific">Apolygus lucorum</name>
    <name type="common">Small green plant bug</name>
    <name type="synonym">Lygocoris lucorum</name>
    <dbReference type="NCBI Taxonomy" id="248454"/>
    <lineage>
        <taxon>Eukaryota</taxon>
        <taxon>Metazoa</taxon>
        <taxon>Ecdysozoa</taxon>
        <taxon>Arthropoda</taxon>
        <taxon>Hexapoda</taxon>
        <taxon>Insecta</taxon>
        <taxon>Pterygota</taxon>
        <taxon>Neoptera</taxon>
        <taxon>Paraneoptera</taxon>
        <taxon>Hemiptera</taxon>
        <taxon>Heteroptera</taxon>
        <taxon>Panheteroptera</taxon>
        <taxon>Cimicomorpha</taxon>
        <taxon>Miridae</taxon>
        <taxon>Mirini</taxon>
        <taxon>Apolygus</taxon>
    </lineage>
</organism>
<gene>
    <name evidence="2" type="ORF">GE061_005801</name>
</gene>
<feature type="non-terminal residue" evidence="2">
    <location>
        <position position="1"/>
    </location>
</feature>
<accession>A0A8S9WXE2</accession>
<dbReference type="Pfam" id="PF13842">
    <property type="entry name" value="zf-Tnp_2"/>
    <property type="match status" value="1"/>
</dbReference>
<comment type="caution">
    <text evidence="2">The sequence shown here is derived from an EMBL/GenBank/DDBJ whole genome shotgun (WGS) entry which is preliminary data.</text>
</comment>
<keyword evidence="3" id="KW-1185">Reference proteome</keyword>
<dbReference type="EMBL" id="WIXP02000013">
    <property type="protein sequence ID" value="KAF6201353.1"/>
    <property type="molecule type" value="Genomic_DNA"/>
</dbReference>
<dbReference type="InterPro" id="IPR032718">
    <property type="entry name" value="PGBD4_Znf_C"/>
</dbReference>
<proteinExistence type="predicted"/>